<reference evidence="2" key="1">
    <citation type="submission" date="2010-05" db="EMBL/GenBank/DDBJ databases">
        <title>The draft genome of Desulfonatronospira thiodismutans ASO3-1.</title>
        <authorList>
            <consortium name="US DOE Joint Genome Institute (JGI-PGF)"/>
            <person name="Lucas S."/>
            <person name="Copeland A."/>
            <person name="Lapidus A."/>
            <person name="Cheng J.-F."/>
            <person name="Bruce D."/>
            <person name="Goodwin L."/>
            <person name="Pitluck S."/>
            <person name="Chertkov O."/>
            <person name="Brettin T."/>
            <person name="Detter J.C."/>
            <person name="Han C."/>
            <person name="Land M.L."/>
            <person name="Hauser L."/>
            <person name="Kyrpides N."/>
            <person name="Mikhailova N."/>
            <person name="Muyzer G."/>
            <person name="Woyke T."/>
        </authorList>
    </citation>
    <scope>NUCLEOTIDE SEQUENCE [LARGE SCALE GENOMIC DNA]</scope>
    <source>
        <strain evidence="2">ASO3-1</strain>
    </source>
</reference>
<dbReference type="InterPro" id="IPR001387">
    <property type="entry name" value="Cro/C1-type_HTH"/>
</dbReference>
<dbReference type="eggNOG" id="COG1813">
    <property type="taxonomic scope" value="Bacteria"/>
</dbReference>
<feature type="domain" description="HTH cro/C1-type" evidence="1">
    <location>
        <begin position="34"/>
        <end position="88"/>
    </location>
</feature>
<dbReference type="AlphaFoldDB" id="D6SSL5"/>
<name>D6SSL5_9BACT</name>
<dbReference type="EMBL" id="ACJN02000003">
    <property type="protein sequence ID" value="EFI33681.1"/>
    <property type="molecule type" value="Genomic_DNA"/>
</dbReference>
<dbReference type="Gene3D" id="1.10.260.40">
    <property type="entry name" value="lambda repressor-like DNA-binding domains"/>
    <property type="match status" value="1"/>
</dbReference>
<keyword evidence="3" id="KW-1185">Reference proteome</keyword>
<evidence type="ECO:0000313" key="3">
    <source>
        <dbReference type="Proteomes" id="UP000005496"/>
    </source>
</evidence>
<dbReference type="OrthoDB" id="5358987at2"/>
<proteinExistence type="predicted"/>
<dbReference type="SMART" id="SM00530">
    <property type="entry name" value="HTH_XRE"/>
    <property type="match status" value="1"/>
</dbReference>
<dbReference type="SUPFAM" id="SSF47413">
    <property type="entry name" value="lambda repressor-like DNA-binding domains"/>
    <property type="match status" value="1"/>
</dbReference>
<dbReference type="Proteomes" id="UP000005496">
    <property type="component" value="Unassembled WGS sequence"/>
</dbReference>
<gene>
    <name evidence="2" type="ORF">Dthio_PD1018</name>
</gene>
<evidence type="ECO:0000259" key="1">
    <source>
        <dbReference type="PROSITE" id="PS50943"/>
    </source>
</evidence>
<protein>
    <submittedName>
        <fullName evidence="2">Transcriptional regulator, XRE family</fullName>
    </submittedName>
</protein>
<sequence length="93" mass="10575">MKPLGELKEEILKDPDVKREYDRLQDEFGFASMLIEARTKAGLTQTELARRMGMKQAGIARLESGRHNPSMKTLQKYAAATGHELSVRMLPRM</sequence>
<organism evidence="2 3">
    <name type="scientific">Desulfonatronospira thiodismutans ASO3-1</name>
    <dbReference type="NCBI Taxonomy" id="555779"/>
    <lineage>
        <taxon>Bacteria</taxon>
        <taxon>Pseudomonadati</taxon>
        <taxon>Thermodesulfobacteriota</taxon>
        <taxon>Desulfovibrionia</taxon>
        <taxon>Desulfovibrionales</taxon>
        <taxon>Desulfonatronovibrionaceae</taxon>
        <taxon>Desulfonatronospira</taxon>
    </lineage>
</organism>
<dbReference type="InterPro" id="IPR010982">
    <property type="entry name" value="Lambda_DNA-bd_dom_sf"/>
</dbReference>
<dbReference type="PROSITE" id="PS50943">
    <property type="entry name" value="HTH_CROC1"/>
    <property type="match status" value="1"/>
</dbReference>
<accession>D6SSL5</accession>
<dbReference type="Pfam" id="PF01381">
    <property type="entry name" value="HTH_3"/>
    <property type="match status" value="1"/>
</dbReference>
<evidence type="ECO:0000313" key="2">
    <source>
        <dbReference type="EMBL" id="EFI33681.1"/>
    </source>
</evidence>
<dbReference type="RefSeq" id="WP_008871030.1">
    <property type="nucleotide sequence ID" value="NZ_ACJN02000003.1"/>
</dbReference>
<dbReference type="CDD" id="cd00093">
    <property type="entry name" value="HTH_XRE"/>
    <property type="match status" value="1"/>
</dbReference>
<comment type="caution">
    <text evidence="2">The sequence shown here is derived from an EMBL/GenBank/DDBJ whole genome shotgun (WGS) entry which is preliminary data.</text>
</comment>
<dbReference type="GO" id="GO:0003677">
    <property type="term" value="F:DNA binding"/>
    <property type="evidence" value="ECO:0007669"/>
    <property type="project" value="InterPro"/>
</dbReference>